<dbReference type="NCBIfam" id="TIGR00652">
    <property type="entry name" value="DapF"/>
    <property type="match status" value="1"/>
</dbReference>
<keyword evidence="2 3" id="KW-0413">Isomerase</keyword>
<comment type="similarity">
    <text evidence="1 3">Belongs to the diaminopimelate epimerase family.</text>
</comment>
<dbReference type="GO" id="GO:0008837">
    <property type="term" value="F:diaminopimelate epimerase activity"/>
    <property type="evidence" value="ECO:0007669"/>
    <property type="project" value="UniProtKB-UniRule"/>
</dbReference>
<dbReference type="PANTHER" id="PTHR31689:SF0">
    <property type="entry name" value="DIAMINOPIMELATE EPIMERASE"/>
    <property type="match status" value="1"/>
</dbReference>
<protein>
    <recommendedName>
        <fullName evidence="3 4">Diaminopimelate epimerase</fullName>
        <shortName evidence="3">DAP epimerase</shortName>
        <ecNumber evidence="3 4">5.1.1.7</ecNumber>
    </recommendedName>
    <alternativeName>
        <fullName evidence="3">PLP-independent amino acid racemase</fullName>
    </alternativeName>
</protein>
<feature type="active site" description="Proton acceptor" evidence="3">
    <location>
        <position position="267"/>
    </location>
</feature>
<comment type="caution">
    <text evidence="3">Lacks conserved residue(s) required for the propagation of feature annotation.</text>
</comment>
<name>A0A1H6HZB5_9EURY</name>
<proteinExistence type="inferred from homology"/>
<evidence type="ECO:0000256" key="5">
    <source>
        <dbReference type="SAM" id="MobiDB-lite"/>
    </source>
</evidence>
<dbReference type="RefSeq" id="WP_092813845.1">
    <property type="nucleotide sequence ID" value="NZ_FNWU01000001.1"/>
</dbReference>
<keyword evidence="7" id="KW-1185">Reference proteome</keyword>
<sequence length="377" mass="39146">MTVPFRKYHGTGNDFIVVDEADADRAGVTALADRRPFAIAHCDRDTGVELPGAGRRGADGVLFLGIEAEADPTRVTMSLVQPDGSTAAMCGNGARVVAAWAHDRTGETDFVIETPAGDRRAAVDANGRDVTIEMGIPRFDPAGVPVDRSRADDPELRDGDPDAPLIETDVEGLTVSAVNTGVPHAVAFIEEDGDADAEAIDDIDLEAVAEPVRHADVFPEGANVNLAGRVSYTPDDGSADDREFDGLVPTYRQRTFERGVEGETRSCGTGAVAIAAVARRTGRVDAETVRSRPPGGELEITVPDEGPATLSGPVAEEGAGELVADPEVDEAAAADATPAVDPGTESGSDTDGPDAADDVDDAADAADPNRNAEDDPR</sequence>
<comment type="subcellular location">
    <subcellularLocation>
        <location evidence="3">Cytoplasm</location>
    </subcellularLocation>
</comment>
<evidence type="ECO:0000256" key="1">
    <source>
        <dbReference type="ARBA" id="ARBA00010219"/>
    </source>
</evidence>
<feature type="compositionally biased region" description="Low complexity" evidence="5">
    <location>
        <begin position="333"/>
        <end position="342"/>
    </location>
</feature>
<keyword evidence="3" id="KW-0963">Cytoplasm</keyword>
<feature type="site" description="Could be important to modulate the pK values of the two catalytic cysteine residues" evidence="3">
    <location>
        <position position="257"/>
    </location>
</feature>
<evidence type="ECO:0000313" key="6">
    <source>
        <dbReference type="EMBL" id="SEH39521.1"/>
    </source>
</evidence>
<feature type="binding site" evidence="3">
    <location>
        <position position="81"/>
    </location>
    <ligand>
        <name>substrate</name>
    </ligand>
</feature>
<evidence type="ECO:0000256" key="2">
    <source>
        <dbReference type="ARBA" id="ARBA00023235"/>
    </source>
</evidence>
<accession>A0A1H6HZB5</accession>
<dbReference type="SUPFAM" id="SSF54506">
    <property type="entry name" value="Diaminopimelate epimerase-like"/>
    <property type="match status" value="2"/>
</dbReference>
<dbReference type="GO" id="GO:0009089">
    <property type="term" value="P:lysine biosynthetic process via diaminopimelate"/>
    <property type="evidence" value="ECO:0007669"/>
    <property type="project" value="UniProtKB-UniRule"/>
</dbReference>
<dbReference type="STRING" id="1267564.SAMN05192561_101513"/>
<gene>
    <name evidence="3" type="primary">dapF</name>
    <name evidence="6" type="ORF">SAMN05192561_101513</name>
</gene>
<comment type="subunit">
    <text evidence="3">Homodimer.</text>
</comment>
<feature type="region of interest" description="Disordered" evidence="5">
    <location>
        <begin position="138"/>
        <end position="161"/>
    </location>
</feature>
<comment type="catalytic activity">
    <reaction evidence="3">
        <text>(2S,6S)-2,6-diaminopimelate = meso-2,6-diaminopimelate</text>
        <dbReference type="Rhea" id="RHEA:15393"/>
        <dbReference type="ChEBI" id="CHEBI:57609"/>
        <dbReference type="ChEBI" id="CHEBI:57791"/>
        <dbReference type="EC" id="5.1.1.7"/>
    </reaction>
</comment>
<keyword evidence="3" id="KW-0028">Amino-acid biosynthesis</keyword>
<dbReference type="PANTHER" id="PTHR31689">
    <property type="entry name" value="DIAMINOPIMELATE EPIMERASE, CHLOROPLASTIC"/>
    <property type="match status" value="1"/>
</dbReference>
<feature type="binding site" evidence="3">
    <location>
        <begin position="257"/>
        <end position="258"/>
    </location>
    <ligand>
        <name>substrate</name>
    </ligand>
</feature>
<feature type="compositionally biased region" description="Acidic residues" evidence="5">
    <location>
        <begin position="351"/>
        <end position="364"/>
    </location>
</feature>
<dbReference type="Proteomes" id="UP000199215">
    <property type="component" value="Unassembled WGS sequence"/>
</dbReference>
<dbReference type="Gene3D" id="3.10.310.10">
    <property type="entry name" value="Diaminopimelate Epimerase, Chain A, domain 1"/>
    <property type="match status" value="2"/>
</dbReference>
<feature type="binding site" evidence="3">
    <location>
        <begin position="268"/>
        <end position="269"/>
    </location>
    <ligand>
        <name>substrate</name>
    </ligand>
</feature>
<evidence type="ECO:0000313" key="7">
    <source>
        <dbReference type="Proteomes" id="UP000199215"/>
    </source>
</evidence>
<feature type="active site" description="Proton donor" evidence="3">
    <location>
        <position position="90"/>
    </location>
</feature>
<dbReference type="GO" id="GO:0005829">
    <property type="term" value="C:cytosol"/>
    <property type="evidence" value="ECO:0007669"/>
    <property type="project" value="TreeGrafter"/>
</dbReference>
<dbReference type="UniPathway" id="UPA00034">
    <property type="reaction ID" value="UER00025"/>
</dbReference>
<feature type="binding site" evidence="3">
    <location>
        <position position="223"/>
    </location>
    <ligand>
        <name>substrate</name>
    </ligand>
</feature>
<evidence type="ECO:0000256" key="3">
    <source>
        <dbReference type="HAMAP-Rule" id="MF_00197"/>
    </source>
</evidence>
<reference evidence="6 7" key="1">
    <citation type="submission" date="2016-10" db="EMBL/GenBank/DDBJ databases">
        <authorList>
            <person name="de Groot N.N."/>
        </authorList>
    </citation>
    <scope>NUCLEOTIDE SEQUENCE [LARGE SCALE GENOMIC DNA]</scope>
    <source>
        <strain evidence="6 7">IBRC-M10418</strain>
    </source>
</reference>
<dbReference type="EMBL" id="FNWU01000001">
    <property type="protein sequence ID" value="SEH39521.1"/>
    <property type="molecule type" value="Genomic_DNA"/>
</dbReference>
<dbReference type="AlphaFoldDB" id="A0A1H6HZB5"/>
<feature type="region of interest" description="Disordered" evidence="5">
    <location>
        <begin position="285"/>
        <end position="377"/>
    </location>
</feature>
<feature type="site" description="Could be important to modulate the pK values of the two catalytic cysteine residues" evidence="3">
    <location>
        <position position="184"/>
    </location>
</feature>
<dbReference type="OrthoDB" id="358699at2157"/>
<comment type="pathway">
    <text evidence="3">Amino-acid biosynthesis; L-lysine biosynthesis via DAP pathway; DL-2,6-diaminopimelate from LL-2,6-diaminopimelate: step 1/1.</text>
</comment>
<feature type="binding site" evidence="3">
    <location>
        <position position="13"/>
    </location>
    <ligand>
        <name>substrate</name>
    </ligand>
</feature>
<organism evidence="6 7">
    <name type="scientific">Halopenitus malekzadehii</name>
    <dbReference type="NCBI Taxonomy" id="1267564"/>
    <lineage>
        <taxon>Archaea</taxon>
        <taxon>Methanobacteriati</taxon>
        <taxon>Methanobacteriota</taxon>
        <taxon>Stenosarchaea group</taxon>
        <taxon>Halobacteria</taxon>
        <taxon>Halobacteriales</taxon>
        <taxon>Haloferacaceae</taxon>
        <taxon>Halopenitus</taxon>
    </lineage>
</organism>
<dbReference type="Pfam" id="PF01678">
    <property type="entry name" value="DAP_epimerase"/>
    <property type="match status" value="2"/>
</dbReference>
<keyword evidence="3" id="KW-0457">Lysine biosynthesis</keyword>
<dbReference type="HAMAP" id="MF_00197">
    <property type="entry name" value="DAP_epimerase"/>
    <property type="match status" value="1"/>
</dbReference>
<comment type="function">
    <text evidence="3">Catalyzes the stereoinversion of LL-2,6-diaminopimelate (L,L-DAP) to meso-diaminopimelate (meso-DAP), a precursor of L-lysine.</text>
</comment>
<evidence type="ECO:0000256" key="4">
    <source>
        <dbReference type="NCBIfam" id="TIGR00652"/>
    </source>
</evidence>
<feature type="compositionally biased region" description="Basic and acidic residues" evidence="5">
    <location>
        <begin position="147"/>
        <end position="160"/>
    </location>
</feature>
<feature type="binding site" evidence="3">
    <location>
        <begin position="91"/>
        <end position="92"/>
    </location>
    <ligand>
        <name>substrate</name>
    </ligand>
</feature>
<dbReference type="EC" id="5.1.1.7" evidence="3 4"/>
<dbReference type="InterPro" id="IPR001653">
    <property type="entry name" value="DAP_epimerase_DapF"/>
</dbReference>